<comment type="similarity">
    <text evidence="1 6">Belongs to the protein prenyltransferase subunit alpha family.</text>
</comment>
<organism evidence="7 8">
    <name type="scientific">Lepidopterella palustris CBS 459.81</name>
    <dbReference type="NCBI Taxonomy" id="1314670"/>
    <lineage>
        <taxon>Eukaryota</taxon>
        <taxon>Fungi</taxon>
        <taxon>Dikarya</taxon>
        <taxon>Ascomycota</taxon>
        <taxon>Pezizomycotina</taxon>
        <taxon>Dothideomycetes</taxon>
        <taxon>Pleosporomycetidae</taxon>
        <taxon>Mytilinidiales</taxon>
        <taxon>Argynnaceae</taxon>
        <taxon>Lepidopterella</taxon>
    </lineage>
</organism>
<evidence type="ECO:0000256" key="5">
    <source>
        <dbReference type="ARBA" id="ARBA00047658"/>
    </source>
</evidence>
<dbReference type="PANTHER" id="PTHR11129:SF2">
    <property type="entry name" value="GERANYLGERANYL TRANSFERASE TYPE-2 SUBUNIT ALPHA"/>
    <property type="match status" value="1"/>
</dbReference>
<keyword evidence="4" id="KW-0677">Repeat</keyword>
<dbReference type="GO" id="GO:0004663">
    <property type="term" value="F:Rab geranylgeranyltransferase activity"/>
    <property type="evidence" value="ECO:0007669"/>
    <property type="project" value="UniProtKB-UniRule"/>
</dbReference>
<dbReference type="OrthoDB" id="1658at2759"/>
<evidence type="ECO:0000256" key="1">
    <source>
        <dbReference type="ARBA" id="ARBA00006734"/>
    </source>
</evidence>
<evidence type="ECO:0000256" key="3">
    <source>
        <dbReference type="ARBA" id="ARBA00022679"/>
    </source>
</evidence>
<comment type="catalytic activity">
    <reaction evidence="5 6">
        <text>geranylgeranyl diphosphate + L-cysteinyl-[protein] = S-geranylgeranyl-L-cysteinyl-[protein] + diphosphate</text>
        <dbReference type="Rhea" id="RHEA:21240"/>
        <dbReference type="Rhea" id="RHEA-COMP:10131"/>
        <dbReference type="Rhea" id="RHEA-COMP:11537"/>
        <dbReference type="ChEBI" id="CHEBI:29950"/>
        <dbReference type="ChEBI" id="CHEBI:33019"/>
        <dbReference type="ChEBI" id="CHEBI:57533"/>
        <dbReference type="ChEBI" id="CHEBI:86021"/>
        <dbReference type="EC" id="2.5.1.60"/>
    </reaction>
</comment>
<dbReference type="GO" id="GO:0005968">
    <property type="term" value="C:Rab-protein geranylgeranyltransferase complex"/>
    <property type="evidence" value="ECO:0007669"/>
    <property type="project" value="TreeGrafter"/>
</dbReference>
<protein>
    <recommendedName>
        <fullName evidence="6">Geranylgeranyl transferase type-2 subunit alpha</fullName>
        <ecNumber evidence="6">2.5.1.60</ecNumber>
    </recommendedName>
    <alternativeName>
        <fullName evidence="6">Geranylgeranyl transferase type II subunit alpha</fullName>
    </alternativeName>
</protein>
<dbReference type="EC" id="2.5.1.60" evidence="6"/>
<keyword evidence="2 6" id="KW-0637">Prenyltransferase</keyword>
<dbReference type="EMBL" id="KV744866">
    <property type="protein sequence ID" value="OCK83226.1"/>
    <property type="molecule type" value="Genomic_DNA"/>
</dbReference>
<evidence type="ECO:0000313" key="8">
    <source>
        <dbReference type="Proteomes" id="UP000250266"/>
    </source>
</evidence>
<dbReference type="AlphaFoldDB" id="A0A8E2EFZ4"/>
<reference evidence="7 8" key="1">
    <citation type="journal article" date="2016" name="Nat. Commun.">
        <title>Ectomycorrhizal ecology is imprinted in the genome of the dominant symbiotic fungus Cenococcum geophilum.</title>
        <authorList>
            <consortium name="DOE Joint Genome Institute"/>
            <person name="Peter M."/>
            <person name="Kohler A."/>
            <person name="Ohm R.A."/>
            <person name="Kuo A."/>
            <person name="Krutzmann J."/>
            <person name="Morin E."/>
            <person name="Arend M."/>
            <person name="Barry K.W."/>
            <person name="Binder M."/>
            <person name="Choi C."/>
            <person name="Clum A."/>
            <person name="Copeland A."/>
            <person name="Grisel N."/>
            <person name="Haridas S."/>
            <person name="Kipfer T."/>
            <person name="LaButti K."/>
            <person name="Lindquist E."/>
            <person name="Lipzen A."/>
            <person name="Maire R."/>
            <person name="Meier B."/>
            <person name="Mihaltcheva S."/>
            <person name="Molinier V."/>
            <person name="Murat C."/>
            <person name="Poggeler S."/>
            <person name="Quandt C.A."/>
            <person name="Sperisen C."/>
            <person name="Tritt A."/>
            <person name="Tisserant E."/>
            <person name="Crous P.W."/>
            <person name="Henrissat B."/>
            <person name="Nehls U."/>
            <person name="Egli S."/>
            <person name="Spatafora J.W."/>
            <person name="Grigoriev I.V."/>
            <person name="Martin F.M."/>
        </authorList>
    </citation>
    <scope>NUCLEOTIDE SEQUENCE [LARGE SCALE GENOMIC DNA]</scope>
    <source>
        <strain evidence="7 8">CBS 459.81</strain>
    </source>
</reference>
<dbReference type="GO" id="GO:0097354">
    <property type="term" value="P:prenylation"/>
    <property type="evidence" value="ECO:0007669"/>
    <property type="project" value="UniProtKB-UniRule"/>
</dbReference>
<evidence type="ECO:0000256" key="4">
    <source>
        <dbReference type="ARBA" id="ARBA00022737"/>
    </source>
</evidence>
<gene>
    <name evidence="7" type="ORF">K432DRAFT_423540</name>
</gene>
<dbReference type="Proteomes" id="UP000250266">
    <property type="component" value="Unassembled WGS sequence"/>
</dbReference>
<dbReference type="SUPFAM" id="SSF48439">
    <property type="entry name" value="Protein prenylyltransferase"/>
    <property type="match status" value="1"/>
</dbReference>
<dbReference type="Gene3D" id="1.25.40.120">
    <property type="entry name" value="Protein prenylyltransferase"/>
    <property type="match status" value="1"/>
</dbReference>
<sequence>MASHGVRRVTANQVRTEQARQKELQQITEYKDLVDLVNTKCSYKIAEIQYTIEVLALTTKLLTENPEYYTIWNHRRRILQQLFTPPSASDSSIPPSADKSVLDFVSDDLRFTFSLLKQFPKCYWIWNHRRWALKAGESLLQTSIARQLWLAEFELVGKMLRADSRNFHAWSYRRFVVAQLERIPASSDMTGSSTDADKSMVEAEFAYTTKMIKTNLSNFSAWHNRSKLIPRLLDQRQADEIARRKMFDNELSQIDVAINTDPWDQSIWYYHQFLMSTLSPTNPRDSAIMLELNNHDRLRYYEQEIGGIRDILEDETDCKWIYESLLQYAPFYLEIEGGTKMFTTLDMREWLSQLRRLDPLRKGRWDDLERSLSL</sequence>
<evidence type="ECO:0000313" key="7">
    <source>
        <dbReference type="EMBL" id="OCK83226.1"/>
    </source>
</evidence>
<keyword evidence="3 6" id="KW-0808">Transferase</keyword>
<name>A0A8E2EFZ4_9PEZI</name>
<evidence type="ECO:0000256" key="6">
    <source>
        <dbReference type="RuleBase" id="RU367120"/>
    </source>
</evidence>
<accession>A0A8E2EFZ4</accession>
<proteinExistence type="inferred from homology"/>
<evidence type="ECO:0000256" key="2">
    <source>
        <dbReference type="ARBA" id="ARBA00022602"/>
    </source>
</evidence>
<dbReference type="PANTHER" id="PTHR11129">
    <property type="entry name" value="PROTEIN FARNESYLTRANSFERASE ALPHA SUBUNIT/RAB GERANYLGERANYL TRANSFERASE ALPHA SUBUNIT"/>
    <property type="match status" value="1"/>
</dbReference>
<keyword evidence="8" id="KW-1185">Reference proteome</keyword>
<dbReference type="InterPro" id="IPR002088">
    <property type="entry name" value="Prenyl_trans_a"/>
</dbReference>
<dbReference type="Pfam" id="PF01239">
    <property type="entry name" value="PPTA"/>
    <property type="match status" value="5"/>
</dbReference>
<comment type="function">
    <text evidence="6">Catalyzes the transfer of a geranyl-geranyl moiety from geranyl-geranyl pyrophosphate to cysteines occuring in specific C-terminal amino acid sequences.</text>
</comment>
<dbReference type="PROSITE" id="PS51147">
    <property type="entry name" value="PFTA"/>
    <property type="match status" value="5"/>
</dbReference>